<dbReference type="Proteomes" id="UP001057455">
    <property type="component" value="Unassembled WGS sequence"/>
</dbReference>
<evidence type="ECO:0000259" key="1">
    <source>
        <dbReference type="Pfam" id="PF04194"/>
    </source>
</evidence>
<evidence type="ECO:0000313" key="3">
    <source>
        <dbReference type="Proteomes" id="UP001057455"/>
    </source>
</evidence>
<dbReference type="EMBL" id="BLIY01000023">
    <property type="protein sequence ID" value="GFE55636.1"/>
    <property type="molecule type" value="Genomic_DNA"/>
</dbReference>
<dbReference type="AlphaFoldDB" id="A0A9W5TDB6"/>
<dbReference type="OrthoDB" id="443682at2759"/>
<dbReference type="GO" id="GO:0005737">
    <property type="term" value="C:cytoplasm"/>
    <property type="evidence" value="ECO:0007669"/>
    <property type="project" value="InterPro"/>
</dbReference>
<reference evidence="2" key="1">
    <citation type="submission" date="2019-12" db="EMBL/GenBank/DDBJ databases">
        <title>Genome sequence of Babesia ovis.</title>
        <authorList>
            <person name="Yamagishi J."/>
            <person name="Sevinc F."/>
            <person name="Xuan X."/>
        </authorList>
    </citation>
    <scope>NUCLEOTIDE SEQUENCE</scope>
    <source>
        <strain evidence="2">Selcuk</strain>
    </source>
</reference>
<dbReference type="InterPro" id="IPR007320">
    <property type="entry name" value="PDCD2_C"/>
</dbReference>
<gene>
    <name evidence="2" type="ORF">BaOVIS_030400</name>
</gene>
<feature type="domain" description="Programmed cell death protein 2 C-terminal" evidence="1">
    <location>
        <begin position="245"/>
        <end position="351"/>
    </location>
</feature>
<comment type="caution">
    <text evidence="2">The sequence shown here is derived from an EMBL/GenBank/DDBJ whole genome shotgun (WGS) entry which is preliminary data.</text>
</comment>
<organism evidence="2 3">
    <name type="scientific">Babesia ovis</name>
    <dbReference type="NCBI Taxonomy" id="5869"/>
    <lineage>
        <taxon>Eukaryota</taxon>
        <taxon>Sar</taxon>
        <taxon>Alveolata</taxon>
        <taxon>Apicomplexa</taxon>
        <taxon>Aconoidasida</taxon>
        <taxon>Piroplasmida</taxon>
        <taxon>Babesiidae</taxon>
        <taxon>Babesia</taxon>
    </lineage>
</organism>
<evidence type="ECO:0000313" key="2">
    <source>
        <dbReference type="EMBL" id="GFE55636.1"/>
    </source>
</evidence>
<sequence length="359" mass="40546">MEDAGDPPVELFAKVTPGEPWQYQRQFFPSKIGGFPAWLEPENLPSEDDIACPGCSTVMTFVLQLYAPDDDEPSGDAFHRALFLFACQPCGTKWTAFRSQLPRKNRHYGFHPATPGSIFPQPDVVVAKSCCPACGMPSKNESTTTEDIPMHCKVQDLSEEICWRALHPRCKIATTHQTLETTFPESLLDICEGEIQVPEDYLAHERELYQKYEERKAAGTVKDDDMDESEEKAIESIQRERLVVDRSFERFCKRTTPNDVLYYCRDGDPIWTSDRTSRLQCAQQGDPAGATSDVPLCERCGGPRAFEFQVLPQMLSHLKGTRLDFGSVVVYTCAASCRLDGTYQQEFVYVEKDYSLATK</sequence>
<proteinExistence type="predicted"/>
<name>A0A9W5TDB6_BABOV</name>
<dbReference type="Pfam" id="PF04194">
    <property type="entry name" value="PDCD2_C"/>
    <property type="match status" value="1"/>
</dbReference>
<dbReference type="PANTHER" id="PTHR12298:SF4">
    <property type="entry name" value="PROGRAMMED CELL DEATH PROTEIN 2"/>
    <property type="match status" value="1"/>
</dbReference>
<protein>
    <submittedName>
        <fullName evidence="2">Programmed cell death</fullName>
    </submittedName>
</protein>
<accession>A0A9W5TDB6</accession>
<keyword evidence="3" id="KW-1185">Reference proteome</keyword>
<dbReference type="PANTHER" id="PTHR12298">
    <property type="entry name" value="PCDC2 PROGRAMMED CELL DEATH PROTEIN 2 -RELATED"/>
    <property type="match status" value="1"/>
</dbReference>